<keyword evidence="2" id="KW-1185">Reference proteome</keyword>
<evidence type="ECO:0008006" key="3">
    <source>
        <dbReference type="Google" id="ProtNLM"/>
    </source>
</evidence>
<dbReference type="Proteomes" id="UP000662888">
    <property type="component" value="Chromosome"/>
</dbReference>
<proteinExistence type="predicted"/>
<gene>
    <name evidence="1" type="ORF">IV454_01300</name>
</gene>
<name>A0AA48WFH7_9BURK</name>
<dbReference type="EMBL" id="CP065053">
    <property type="protein sequence ID" value="QPI50305.1"/>
    <property type="molecule type" value="Genomic_DNA"/>
</dbReference>
<organism evidence="1 2">
    <name type="scientific">Massilia antarctica</name>
    <dbReference type="NCBI Taxonomy" id="2765360"/>
    <lineage>
        <taxon>Bacteria</taxon>
        <taxon>Pseudomonadati</taxon>
        <taxon>Pseudomonadota</taxon>
        <taxon>Betaproteobacteria</taxon>
        <taxon>Burkholderiales</taxon>
        <taxon>Oxalobacteraceae</taxon>
        <taxon>Telluria group</taxon>
        <taxon>Massilia</taxon>
    </lineage>
</organism>
<sequence length="94" mass="10562">MGYKDAKKKVIAALASRAFSHEARDAIEVKNLLHMGAITPEEVISLIKSSSGTDHSCSPHHLIKGVEVHIIKCKKWYIKFYFVDPDTVFISVHQ</sequence>
<dbReference type="RefSeq" id="WP_206089845.1">
    <property type="nucleotide sequence ID" value="NZ_CP065053.1"/>
</dbReference>
<accession>A0AA48WFH7</accession>
<evidence type="ECO:0000313" key="1">
    <source>
        <dbReference type="EMBL" id="QPI50305.1"/>
    </source>
</evidence>
<evidence type="ECO:0000313" key="2">
    <source>
        <dbReference type="Proteomes" id="UP000662888"/>
    </source>
</evidence>
<reference evidence="1 2" key="1">
    <citation type="submission" date="2020-11" db="EMBL/GenBank/DDBJ databases">
        <authorList>
            <person name="Sun Q."/>
        </authorList>
    </citation>
    <scope>NUCLEOTIDE SEQUENCE [LARGE SCALE GENOMIC DNA]</scope>
    <source>
        <strain evidence="1 2">P8398</strain>
    </source>
</reference>
<protein>
    <recommendedName>
        <fullName evidence="3">DUF4258 domain-containing protein</fullName>
    </recommendedName>
</protein>